<dbReference type="Proteomes" id="UP000299102">
    <property type="component" value="Unassembled WGS sequence"/>
</dbReference>
<dbReference type="EMBL" id="BGZK01000033">
    <property type="protein sequence ID" value="GBP09064.1"/>
    <property type="molecule type" value="Genomic_DNA"/>
</dbReference>
<gene>
    <name evidence="1" type="ORF">EVAR_78397_1</name>
</gene>
<evidence type="ECO:0000313" key="2">
    <source>
        <dbReference type="Proteomes" id="UP000299102"/>
    </source>
</evidence>
<dbReference type="AlphaFoldDB" id="A0A4C1T4N3"/>
<protein>
    <submittedName>
        <fullName evidence="1">Uncharacterized protein</fullName>
    </submittedName>
</protein>
<sequence>MTRNGSATAASAYATVQLNEVKNTKLVEGVSISRQICWRRRGAGGGRRAKGYRSGRRKKKALILRAHLFDFLWDDISGAGGDGSLVSRRRRDALIRARHTPSGHGVSEHLNSLWKEPDRITDMLYIERLQKLIGHLSGSSSERTAVVDVVVAPPAATGGLKVQASRLEIQILWERVPRRCVTKV</sequence>
<reference evidence="1 2" key="1">
    <citation type="journal article" date="2019" name="Commun. Biol.">
        <title>The bagworm genome reveals a unique fibroin gene that provides high tensile strength.</title>
        <authorList>
            <person name="Kono N."/>
            <person name="Nakamura H."/>
            <person name="Ohtoshi R."/>
            <person name="Tomita M."/>
            <person name="Numata K."/>
            <person name="Arakawa K."/>
        </authorList>
    </citation>
    <scope>NUCLEOTIDE SEQUENCE [LARGE SCALE GENOMIC DNA]</scope>
</reference>
<comment type="caution">
    <text evidence="1">The sequence shown here is derived from an EMBL/GenBank/DDBJ whole genome shotgun (WGS) entry which is preliminary data.</text>
</comment>
<keyword evidence="2" id="KW-1185">Reference proteome</keyword>
<organism evidence="1 2">
    <name type="scientific">Eumeta variegata</name>
    <name type="common">Bagworm moth</name>
    <name type="synonym">Eumeta japonica</name>
    <dbReference type="NCBI Taxonomy" id="151549"/>
    <lineage>
        <taxon>Eukaryota</taxon>
        <taxon>Metazoa</taxon>
        <taxon>Ecdysozoa</taxon>
        <taxon>Arthropoda</taxon>
        <taxon>Hexapoda</taxon>
        <taxon>Insecta</taxon>
        <taxon>Pterygota</taxon>
        <taxon>Neoptera</taxon>
        <taxon>Endopterygota</taxon>
        <taxon>Lepidoptera</taxon>
        <taxon>Glossata</taxon>
        <taxon>Ditrysia</taxon>
        <taxon>Tineoidea</taxon>
        <taxon>Psychidae</taxon>
        <taxon>Oiketicinae</taxon>
        <taxon>Eumeta</taxon>
    </lineage>
</organism>
<name>A0A4C1T4N3_EUMVA</name>
<evidence type="ECO:0000313" key="1">
    <source>
        <dbReference type="EMBL" id="GBP09064.1"/>
    </source>
</evidence>
<proteinExistence type="predicted"/>
<accession>A0A4C1T4N3</accession>